<evidence type="ECO:0000256" key="5">
    <source>
        <dbReference type="ARBA" id="ARBA00023136"/>
    </source>
</evidence>
<sequence>MSSALMNQAHKITRSLAPQSFNRPDHRHFRGNGHHLECQRLRRLRLASYWHWLDTKSRDQRSSLMQNYLPSHGLSSQSTTPTTPDEPEQLEEEYTSLLSVPELSFGTLTGICAGVFYLHSSSLINVDWRTWASRYESRFWSTKEPRSTTPSKSIVARFLDFLTADFQYRSTFTVGFFLGLRIG</sequence>
<feature type="region of interest" description="Disordered" evidence="6">
    <location>
        <begin position="68"/>
        <end position="88"/>
    </location>
</feature>
<dbReference type="Proteomes" id="UP000239156">
    <property type="component" value="Unassembled WGS sequence"/>
</dbReference>
<keyword evidence="4" id="KW-1133">Transmembrane helix</keyword>
<evidence type="ECO:0000256" key="4">
    <source>
        <dbReference type="ARBA" id="ARBA00022989"/>
    </source>
</evidence>
<dbReference type="InterPro" id="IPR007014">
    <property type="entry name" value="FUN14"/>
</dbReference>
<dbReference type="GO" id="GO:0016020">
    <property type="term" value="C:membrane"/>
    <property type="evidence" value="ECO:0007669"/>
    <property type="project" value="UniProtKB-SubCell"/>
</dbReference>
<gene>
    <name evidence="7" type="ORF">PSTT_16892</name>
</gene>
<feature type="compositionally biased region" description="Polar residues" evidence="6">
    <location>
        <begin position="68"/>
        <end position="83"/>
    </location>
</feature>
<dbReference type="PANTHER" id="PTHR21346">
    <property type="entry name" value="FUN14 DOMAIN CONTAINING"/>
    <property type="match status" value="1"/>
</dbReference>
<keyword evidence="8" id="KW-1185">Reference proteome</keyword>
<keyword evidence="3" id="KW-0812">Transmembrane</keyword>
<comment type="similarity">
    <text evidence="2">Belongs to the FUN14 family.</text>
</comment>
<comment type="subcellular location">
    <subcellularLocation>
        <location evidence="1">Membrane</location>
    </subcellularLocation>
</comment>
<proteinExistence type="inferred from homology"/>
<evidence type="ECO:0000256" key="3">
    <source>
        <dbReference type="ARBA" id="ARBA00022692"/>
    </source>
</evidence>
<evidence type="ECO:0000256" key="2">
    <source>
        <dbReference type="ARBA" id="ARBA00009160"/>
    </source>
</evidence>
<dbReference type="VEuPathDB" id="FungiDB:PSHT_02113"/>
<dbReference type="AlphaFoldDB" id="A0A2S4UAT7"/>
<reference evidence="7" key="1">
    <citation type="submission" date="2017-12" db="EMBL/GenBank/DDBJ databases">
        <title>Gene loss provides genomic basis for host adaptation in cereal stripe rust fungi.</title>
        <authorList>
            <person name="Xia C."/>
        </authorList>
    </citation>
    <scope>NUCLEOTIDE SEQUENCE [LARGE SCALE GENOMIC DNA]</scope>
    <source>
        <strain evidence="7">93-210</strain>
    </source>
</reference>
<dbReference type="VEuPathDB" id="FungiDB:PSTT_16892"/>
<dbReference type="EMBL" id="PKSL01000425">
    <property type="protein sequence ID" value="POV94379.1"/>
    <property type="molecule type" value="Genomic_DNA"/>
</dbReference>
<name>A0A2S4UAT7_9BASI</name>
<keyword evidence="5" id="KW-0472">Membrane</keyword>
<accession>A0A2S4UAT7</accession>
<evidence type="ECO:0000256" key="6">
    <source>
        <dbReference type="SAM" id="MobiDB-lite"/>
    </source>
</evidence>
<evidence type="ECO:0000313" key="7">
    <source>
        <dbReference type="EMBL" id="POV94379.1"/>
    </source>
</evidence>
<dbReference type="Pfam" id="PF04930">
    <property type="entry name" value="FUN14"/>
    <property type="match status" value="1"/>
</dbReference>
<comment type="caution">
    <text evidence="7">The sequence shown here is derived from an EMBL/GenBank/DDBJ whole genome shotgun (WGS) entry which is preliminary data.</text>
</comment>
<dbReference type="PANTHER" id="PTHR21346:SF10">
    <property type="entry name" value="TRANSMEMBRANE PROTEIN"/>
    <property type="match status" value="1"/>
</dbReference>
<evidence type="ECO:0000256" key="1">
    <source>
        <dbReference type="ARBA" id="ARBA00004370"/>
    </source>
</evidence>
<organism evidence="7 8">
    <name type="scientific">Puccinia striiformis</name>
    <dbReference type="NCBI Taxonomy" id="27350"/>
    <lineage>
        <taxon>Eukaryota</taxon>
        <taxon>Fungi</taxon>
        <taxon>Dikarya</taxon>
        <taxon>Basidiomycota</taxon>
        <taxon>Pucciniomycotina</taxon>
        <taxon>Pucciniomycetes</taxon>
        <taxon>Pucciniales</taxon>
        <taxon>Pucciniaceae</taxon>
        <taxon>Puccinia</taxon>
    </lineage>
</organism>
<evidence type="ECO:0000313" key="8">
    <source>
        <dbReference type="Proteomes" id="UP000239156"/>
    </source>
</evidence>
<protein>
    <submittedName>
        <fullName evidence="7">Uncharacterized protein</fullName>
    </submittedName>
</protein>